<dbReference type="HAMAP" id="MF_02096">
    <property type="entry name" value="Nre"/>
    <property type="match status" value="1"/>
</dbReference>
<dbReference type="GO" id="GO:0006281">
    <property type="term" value="P:DNA repair"/>
    <property type="evidence" value="ECO:0007669"/>
    <property type="project" value="UniProtKB-UniRule"/>
</dbReference>
<feature type="domain" description="Archaeal Nre N-terminal" evidence="2">
    <location>
        <begin position="4"/>
        <end position="253"/>
    </location>
</feature>
<protein>
    <recommendedName>
        <fullName evidence="1">DNA repair protein</fullName>
    </recommendedName>
</protein>
<comment type="caution">
    <text evidence="4">The sequence shown here is derived from an EMBL/GenBank/DDBJ whole genome shotgun (WGS) entry which is preliminary data.</text>
</comment>
<dbReference type="PANTHER" id="PTHR38136:SF2">
    <property type="entry name" value="DNA REPAIR PROTEIN"/>
    <property type="match status" value="1"/>
</dbReference>
<evidence type="ECO:0000313" key="4">
    <source>
        <dbReference type="EMBL" id="HIK00125.1"/>
    </source>
</evidence>
<dbReference type="InterPro" id="IPR006979">
    <property type="entry name" value="Nre_C"/>
</dbReference>
<comment type="caution">
    <text evidence="1">Lacks conserved residue(s) required for the propagation of feature annotation.</text>
</comment>
<comment type="function">
    <text evidence="1">Involved in DNA damage repair.</text>
</comment>
<sequence length="377" mass="43174">MQKVAPLIDKTEIKGSTPPSVFVGRFGYPKVLVGPLVPPYSGDTSLLDTPEQWFGVPIEKIIDFRFSLVRGKFLTDIYNFEGKIIEKTREIALAKDPSDIETYFSKKPRLSKIKDESTQPFGPSAPLVDVESSNIKYEPKIEKAFYDTDLKARDAVLNLYERGVLVSKIQKSFSVGAFGLADNRKFVPTRWSITAVDDTIGKELVTAAKEFPIINEFRIYEVNSLDNRWIILMMPREFCYELIEAWYPDTLWNQSREIVIFSDHEFFDGRTTYADIGGCYYSARLAVGELLNREKRQAGAVIMRETHSGYLVPVGVWNVRESVRAALKTRPQKFGTLQDSLNYIKMKFDIPIEVWIKNSAVLKDLIYQRRLTDFARA</sequence>
<name>A0A832X5T4_9ARCH</name>
<comment type="similarity">
    <text evidence="1">Belongs to the Nre family.</text>
</comment>
<evidence type="ECO:0000256" key="1">
    <source>
        <dbReference type="HAMAP-Rule" id="MF_02096"/>
    </source>
</evidence>
<gene>
    <name evidence="4" type="ORF">H1016_01125</name>
</gene>
<dbReference type="EMBL" id="DVAB01000010">
    <property type="protein sequence ID" value="HIK00125.1"/>
    <property type="molecule type" value="Genomic_DNA"/>
</dbReference>
<evidence type="ECO:0000313" key="5">
    <source>
        <dbReference type="Proteomes" id="UP000646946"/>
    </source>
</evidence>
<organism evidence="4 5">
    <name type="scientific">Candidatus Naiadarchaeum limnaeum</name>
    <dbReference type="NCBI Taxonomy" id="2756139"/>
    <lineage>
        <taxon>Archaea</taxon>
        <taxon>Candidatus Undinarchaeota</taxon>
        <taxon>Candidatus Undinarchaeia</taxon>
        <taxon>Candidatus Naiadarchaeales</taxon>
        <taxon>Candidatus Naiadarchaeaceae</taxon>
        <taxon>Candidatus Naiadarchaeum</taxon>
    </lineage>
</organism>
<dbReference type="Proteomes" id="UP000646946">
    <property type="component" value="Unassembled WGS sequence"/>
</dbReference>
<proteinExistence type="inferred from homology"/>
<feature type="domain" description="Archaeal Nre C-terminal" evidence="3">
    <location>
        <begin position="267"/>
        <end position="374"/>
    </location>
</feature>
<accession>A0A832X5T4</accession>
<keyword evidence="1" id="KW-0227">DNA damage</keyword>
<evidence type="ECO:0000259" key="3">
    <source>
        <dbReference type="Pfam" id="PF04895"/>
    </source>
</evidence>
<keyword evidence="5" id="KW-1185">Reference proteome</keyword>
<evidence type="ECO:0000259" key="2">
    <source>
        <dbReference type="Pfam" id="PF04894"/>
    </source>
</evidence>
<dbReference type="PANTHER" id="PTHR38136">
    <property type="entry name" value="DNA REPAIR PROTEIN"/>
    <property type="match status" value="1"/>
</dbReference>
<dbReference type="Pfam" id="PF04895">
    <property type="entry name" value="Nre_C"/>
    <property type="match status" value="1"/>
</dbReference>
<dbReference type="InterPro" id="IPR033167">
    <property type="entry name" value="Nre"/>
</dbReference>
<dbReference type="InterPro" id="IPR006978">
    <property type="entry name" value="Nre_N"/>
</dbReference>
<reference evidence="4 5" key="1">
    <citation type="journal article" name="Nat. Commun.">
        <title>Undinarchaeota illuminate DPANN phylogeny and the impact of gene transfer on archaeal evolution.</title>
        <authorList>
            <person name="Dombrowski N."/>
            <person name="Williams T.A."/>
            <person name="Sun J."/>
            <person name="Woodcroft B.J."/>
            <person name="Lee J.H."/>
            <person name="Minh B.Q."/>
            <person name="Rinke C."/>
            <person name="Spang A."/>
        </authorList>
    </citation>
    <scope>NUCLEOTIDE SEQUENCE [LARGE SCALE GENOMIC DNA]</scope>
    <source>
        <strain evidence="4">MAG_bin1129</strain>
    </source>
</reference>
<keyword evidence="1" id="KW-0234">DNA repair</keyword>
<dbReference type="Pfam" id="PF04894">
    <property type="entry name" value="Nre_N"/>
    <property type="match status" value="1"/>
</dbReference>
<dbReference type="AlphaFoldDB" id="A0A832X5T4"/>